<dbReference type="CDD" id="cd03143">
    <property type="entry name" value="A4_beta-galactosidase_middle_domain"/>
    <property type="match status" value="1"/>
</dbReference>
<dbReference type="AlphaFoldDB" id="A0A9D1YSA2"/>
<dbReference type="Pfam" id="PF14871">
    <property type="entry name" value="GHL6"/>
    <property type="match status" value="1"/>
</dbReference>
<dbReference type="Gene3D" id="3.40.50.880">
    <property type="match status" value="1"/>
</dbReference>
<dbReference type="SUPFAM" id="SSF51445">
    <property type="entry name" value="(Trans)glycosidases"/>
    <property type="match status" value="1"/>
</dbReference>
<comment type="caution">
    <text evidence="1">The sequence shown here is derived from an EMBL/GenBank/DDBJ whole genome shotgun (WGS) entry which is preliminary data.</text>
</comment>
<accession>A0A9D1YSA2</accession>
<dbReference type="EC" id="3.2.1.23" evidence="1"/>
<dbReference type="EMBL" id="DXDC01000007">
    <property type="protein sequence ID" value="HIY64718.1"/>
    <property type="molecule type" value="Genomic_DNA"/>
</dbReference>
<sequence>MTETARPLTTNVDEGRREPEPWWQSPFRMFQTNLREPDALMDVDATLDQIEEHGADVWLVNAGGIISFYPSQLPFQSVNPYLRQRPSGDLLADAVAAARRRGIRVMARIDFSKVTAAVAKQHPEWWYIDPSGEPQVYQGLTSMCPLGAYYQQRAFDVIDEVIARYGVDGFFFNWFSFNEVDYSGRYRGVCHCRSCHSRFAAETDGLELPDSPQHPHYDRWLGFASTALNELSAAFRAHVAAADPGAALILGQSADIVFHEANNAIGRELWPFRTAASVSAHKSLSPEKPVLVNAVSFIDMPYRLAGEQAEHFGVYLVQAIARGAVPSTYIMGAPGDIDYPNLPVAGEVTRFHRDNNDVYEHLEQHGDVALVYPDRLRLTGSAHQSATEEFRGLYLALQEKQRSFDVIAAEDIPAIEAAGSLTHAAVLLPDIGALSDAQVEALERYLHSGGTVLSTGSSAIADSGAVQISGPATTVTETIDDRERLRNSYVGDVHADEDVSTAQSARMVPVTGVLRLFNWQGAAARHGHYVTAAPLGPPEKTYGHRVTAHPGWAELPVGDGTSIRIPFTPGRTYRETSLQVVRDHVLRTLEGRRRTGVVVQTAEQVEVITSRSAGRTVVHLINMSGLRRQGYGPALPIFGTRLHLDDVPTAVVSRRTGERLAVEFDGTGRASALLPELREFDVVVIEHTKENRE</sequence>
<evidence type="ECO:0000313" key="1">
    <source>
        <dbReference type="EMBL" id="HIY64718.1"/>
    </source>
</evidence>
<dbReference type="InterPro" id="IPR017853">
    <property type="entry name" value="GH"/>
</dbReference>
<dbReference type="Proteomes" id="UP000824005">
    <property type="component" value="Unassembled WGS sequence"/>
</dbReference>
<dbReference type="Gene3D" id="3.20.20.80">
    <property type="entry name" value="Glycosidases"/>
    <property type="match status" value="1"/>
</dbReference>
<name>A0A9D1YSA2_9MICO</name>
<reference evidence="1" key="1">
    <citation type="journal article" date="2021" name="PeerJ">
        <title>Extensive microbial diversity within the chicken gut microbiome revealed by metagenomics and culture.</title>
        <authorList>
            <person name="Gilroy R."/>
            <person name="Ravi A."/>
            <person name="Getino M."/>
            <person name="Pursley I."/>
            <person name="Horton D.L."/>
            <person name="Alikhan N.F."/>
            <person name="Baker D."/>
            <person name="Gharbi K."/>
            <person name="Hall N."/>
            <person name="Watson M."/>
            <person name="Adriaenssens E.M."/>
            <person name="Foster-Nyarko E."/>
            <person name="Jarju S."/>
            <person name="Secka A."/>
            <person name="Antonio M."/>
            <person name="Oren A."/>
            <person name="Chaudhuri R.R."/>
            <person name="La Ragione R."/>
            <person name="Hildebrand F."/>
            <person name="Pallen M.J."/>
        </authorList>
    </citation>
    <scope>NUCLEOTIDE SEQUENCE</scope>
    <source>
        <strain evidence="1">ChiGjej1B1-98</strain>
    </source>
</reference>
<gene>
    <name evidence="1" type="ORF">H9830_00395</name>
</gene>
<evidence type="ECO:0000313" key="2">
    <source>
        <dbReference type="Proteomes" id="UP000824005"/>
    </source>
</evidence>
<proteinExistence type="predicted"/>
<keyword evidence="1" id="KW-0326">Glycosidase</keyword>
<keyword evidence="1" id="KW-0378">Hydrolase</keyword>
<organism evidence="1 2">
    <name type="scientific">Candidatus Agrococcus pullicola</name>
    <dbReference type="NCBI Taxonomy" id="2838429"/>
    <lineage>
        <taxon>Bacteria</taxon>
        <taxon>Bacillati</taxon>
        <taxon>Actinomycetota</taxon>
        <taxon>Actinomycetes</taxon>
        <taxon>Micrococcales</taxon>
        <taxon>Microbacteriaceae</taxon>
        <taxon>Agrococcus</taxon>
    </lineage>
</organism>
<dbReference type="InterPro" id="IPR028212">
    <property type="entry name" value="GHL6"/>
</dbReference>
<reference evidence="1" key="2">
    <citation type="submission" date="2021-04" db="EMBL/GenBank/DDBJ databases">
        <authorList>
            <person name="Gilroy R."/>
        </authorList>
    </citation>
    <scope>NUCLEOTIDE SEQUENCE</scope>
    <source>
        <strain evidence="1">ChiGjej1B1-98</strain>
    </source>
</reference>
<dbReference type="GO" id="GO:0004565">
    <property type="term" value="F:beta-galactosidase activity"/>
    <property type="evidence" value="ECO:0007669"/>
    <property type="project" value="UniProtKB-EC"/>
</dbReference>
<protein>
    <submittedName>
        <fullName evidence="1">Beta-galactosidase</fullName>
        <ecNumber evidence="1">3.2.1.23</ecNumber>
    </submittedName>
</protein>
<dbReference type="InterPro" id="IPR029062">
    <property type="entry name" value="Class_I_gatase-like"/>
</dbReference>